<feature type="compositionally biased region" description="Basic and acidic residues" evidence="7">
    <location>
        <begin position="622"/>
        <end position="632"/>
    </location>
</feature>
<dbReference type="OrthoDB" id="10258585at2759"/>
<dbReference type="InterPro" id="IPR038108">
    <property type="entry name" value="RPN13_DEUBAD_sf"/>
</dbReference>
<dbReference type="CDD" id="cd12285">
    <property type="entry name" value="RRM3_RBM39_like"/>
    <property type="match status" value="1"/>
</dbReference>
<organism evidence="10 11">
    <name type="scientific">Phaeoacremonium minimum (strain UCR-PA7)</name>
    <name type="common">Esca disease fungus</name>
    <name type="synonym">Togninia minima</name>
    <dbReference type="NCBI Taxonomy" id="1286976"/>
    <lineage>
        <taxon>Eukaryota</taxon>
        <taxon>Fungi</taxon>
        <taxon>Dikarya</taxon>
        <taxon>Ascomycota</taxon>
        <taxon>Pezizomycotina</taxon>
        <taxon>Sordariomycetes</taxon>
        <taxon>Sordariomycetidae</taxon>
        <taxon>Togniniales</taxon>
        <taxon>Togniniaceae</taxon>
        <taxon>Phaeoacremonium</taxon>
    </lineage>
</organism>
<dbReference type="GeneID" id="19322673"/>
<evidence type="ECO:0000256" key="5">
    <source>
        <dbReference type="ARBA" id="ARBA00023187"/>
    </source>
</evidence>
<dbReference type="InterPro" id="IPR012677">
    <property type="entry name" value="Nucleotide-bd_a/b_plait_sf"/>
</dbReference>
<dbReference type="InterPro" id="IPR000504">
    <property type="entry name" value="RRM_dom"/>
</dbReference>
<dbReference type="GO" id="GO:0000398">
    <property type="term" value="P:mRNA splicing, via spliceosome"/>
    <property type="evidence" value="ECO:0007669"/>
    <property type="project" value="InterPro"/>
</dbReference>
<feature type="compositionally biased region" description="Low complexity" evidence="7">
    <location>
        <begin position="207"/>
        <end position="216"/>
    </location>
</feature>
<evidence type="ECO:0000256" key="2">
    <source>
        <dbReference type="ARBA" id="ARBA00022664"/>
    </source>
</evidence>
<keyword evidence="5" id="KW-0508">mRNA splicing</keyword>
<keyword evidence="4 6" id="KW-0694">RNA-binding</keyword>
<accession>R8BRZ7</accession>
<protein>
    <submittedName>
        <fullName evidence="10">Putative nuclear mrna splicing factor-associated protein</fullName>
    </submittedName>
</protein>
<dbReference type="eggNOG" id="KOG1548">
    <property type="taxonomic scope" value="Eukaryota"/>
</dbReference>
<dbReference type="GO" id="GO:0005686">
    <property type="term" value="C:U2 snRNP"/>
    <property type="evidence" value="ECO:0007669"/>
    <property type="project" value="TreeGrafter"/>
</dbReference>
<sequence>MSIVPIITFKAGLCDVDQTSKPYKVKAQPEPGYIYLYAEDDLIHFCWRKRSAPMDQPELELVMVPTDGRFVPVEPKSSDPASAKTNGRIFVLKFASSSQRYLFWLQSKPQARSGDAAWLSPRDRKIGDIVDRLLQGEEVDVTRELSSVRNSNDDSRRDDDDETMEDVEGHGDPSEHHGGGSGGAGADATGGDVRQEGEDAREGGADGARAASDSAPDAAAMVRNFLESLKGGPGMGGGSQQAEGKLFPLLTDLLETSTTIPMIHSASEEYVDGLLSCLPPVVLVLAQQGDNGDDIADIEPTSESAEAALATMSLAQKKSLLEKVLRSPQFHQSLTSLTMALRDGGLPTIAEALKIKVENGGLVRGGNVPLGGGDAVEAFVEAQFDADDRISFSKLDNKYIAVQDDGTELEFDSSLKRWIPITDEADEALIEQQQLGYMAGGPDDASSSSAQGKKRKQDHSDNGYGYEDNNGRAPKNQKKQNQRQPPAPKQNTAVYVTGLPLDATAEEVAELFSHKCGVIAEEIDSGRPRIKMYADAETGRFKGDCLIVFFKPQSVDMAIMLLDDAPFRWSPSGDASSSGRMRVQAADASYKKTQYDKQPGEDAREAASAENNSSRKQGGNRPSDKDRQKVIRKTQKLDAKLADWSDDEPSTLPMESKSSKWSKVVILRHMFTLEELEEDPAALLEIKEDIREECEKLGEVTNVVLYDQEKEGIVSIKFKKVDAAAACVELMDGRSFGGQTVEAFIATGRERFKKTKNKDNEEDEDDD</sequence>
<dbReference type="RefSeq" id="XP_007913208.1">
    <property type="nucleotide sequence ID" value="XM_007915017.1"/>
</dbReference>
<dbReference type="SMART" id="SM00360">
    <property type="entry name" value="RRM"/>
    <property type="match status" value="2"/>
</dbReference>
<evidence type="ECO:0000259" key="8">
    <source>
        <dbReference type="PROSITE" id="PS50102"/>
    </source>
</evidence>
<feature type="compositionally biased region" description="Basic and acidic residues" evidence="7">
    <location>
        <begin position="193"/>
        <end position="204"/>
    </location>
</feature>
<evidence type="ECO:0000313" key="11">
    <source>
        <dbReference type="Proteomes" id="UP000014074"/>
    </source>
</evidence>
<feature type="compositionally biased region" description="Basic and acidic residues" evidence="7">
    <location>
        <begin position="167"/>
        <end position="178"/>
    </location>
</feature>
<dbReference type="InterPro" id="IPR038633">
    <property type="entry name" value="Rpn13/ADRM1_Pru_sf"/>
</dbReference>
<dbReference type="Gene3D" id="2.30.29.70">
    <property type="entry name" value="Proteasomal ubiquitin receptor Rpn13/ADRM1"/>
    <property type="match status" value="1"/>
</dbReference>
<dbReference type="GO" id="GO:0005684">
    <property type="term" value="C:U2-type spliceosomal complex"/>
    <property type="evidence" value="ECO:0007669"/>
    <property type="project" value="TreeGrafter"/>
</dbReference>
<dbReference type="PROSITE" id="PS50102">
    <property type="entry name" value="RRM"/>
    <property type="match status" value="1"/>
</dbReference>
<dbReference type="CDD" id="cd12281">
    <property type="entry name" value="RRM1_TatSF1_like"/>
    <property type="match status" value="1"/>
</dbReference>
<feature type="region of interest" description="Disordered" evidence="7">
    <location>
        <begin position="143"/>
        <end position="216"/>
    </location>
</feature>
<dbReference type="PANTHER" id="PTHR15608">
    <property type="entry name" value="SPLICING FACTOR U2AF-ASSOCIATED PROTEIN 2"/>
    <property type="match status" value="1"/>
</dbReference>
<dbReference type="EMBL" id="KB932933">
    <property type="protein sequence ID" value="EOO02116.1"/>
    <property type="molecule type" value="Genomic_DNA"/>
</dbReference>
<evidence type="ECO:0000256" key="4">
    <source>
        <dbReference type="ARBA" id="ARBA00022884"/>
    </source>
</evidence>
<dbReference type="FunFam" id="3.30.70.330:FF:000105">
    <property type="entry name" value="HIV Tat-specific factor 1 homolog"/>
    <property type="match status" value="1"/>
</dbReference>
<feature type="region of interest" description="Disordered" evidence="7">
    <location>
        <begin position="571"/>
        <end position="632"/>
    </location>
</feature>
<name>R8BRZ7_PHAM7</name>
<dbReference type="InterPro" id="IPR044868">
    <property type="entry name" value="Rpn13/ADRM1_Pru"/>
</dbReference>
<gene>
    <name evidence="10" type="ORF">UCRPA7_2425</name>
</gene>
<evidence type="ECO:0000256" key="6">
    <source>
        <dbReference type="PROSITE-ProRule" id="PRU00176"/>
    </source>
</evidence>
<dbReference type="InterPro" id="IPR034392">
    <property type="entry name" value="TatSF1-like_RRM1"/>
</dbReference>
<feature type="compositionally biased region" description="Basic and acidic residues" evidence="7">
    <location>
        <begin position="589"/>
        <end position="607"/>
    </location>
</feature>
<dbReference type="PROSITE" id="PS51917">
    <property type="entry name" value="PRU"/>
    <property type="match status" value="1"/>
</dbReference>
<dbReference type="Gene3D" id="1.10.2020.20">
    <property type="match status" value="1"/>
</dbReference>
<dbReference type="KEGG" id="tmn:UCRPA7_2425"/>
<dbReference type="eggNOG" id="KOG3037">
    <property type="taxonomic scope" value="Eukaryota"/>
</dbReference>
<dbReference type="InterPro" id="IPR035979">
    <property type="entry name" value="RBD_domain_sf"/>
</dbReference>
<feature type="domain" description="RRM" evidence="8">
    <location>
        <begin position="492"/>
        <end position="588"/>
    </location>
</feature>
<evidence type="ECO:0000259" key="9">
    <source>
        <dbReference type="PROSITE" id="PS51917"/>
    </source>
</evidence>
<dbReference type="InterPro" id="IPR034393">
    <property type="entry name" value="TatSF1-like"/>
</dbReference>
<dbReference type="FunFam" id="3.30.70.330:FF:000329">
    <property type="entry name" value="splicing factor U2AF-associated protein 2"/>
    <property type="match status" value="1"/>
</dbReference>
<feature type="domain" description="Pru" evidence="9">
    <location>
        <begin position="1"/>
        <end position="137"/>
    </location>
</feature>
<dbReference type="Proteomes" id="UP000014074">
    <property type="component" value="Unassembled WGS sequence"/>
</dbReference>
<feature type="region of interest" description="Disordered" evidence="7">
    <location>
        <begin position="438"/>
        <end position="491"/>
    </location>
</feature>
<keyword evidence="3" id="KW-0677">Repeat</keyword>
<dbReference type="HOGENOM" id="CLU_364153_0_0_1"/>
<dbReference type="Pfam" id="PF04683">
    <property type="entry name" value="Rpn13_ADRM1_Pru"/>
    <property type="match status" value="1"/>
</dbReference>
<dbReference type="Gene3D" id="3.30.70.330">
    <property type="match status" value="2"/>
</dbReference>
<dbReference type="PANTHER" id="PTHR15608:SF0">
    <property type="entry name" value="HIV TAT-SPECIFIC FACTOR 1"/>
    <property type="match status" value="1"/>
</dbReference>
<dbReference type="GO" id="GO:0003723">
    <property type="term" value="F:RNA binding"/>
    <property type="evidence" value="ECO:0007669"/>
    <property type="project" value="UniProtKB-UniRule"/>
</dbReference>
<reference evidence="11" key="1">
    <citation type="journal article" date="2013" name="Genome Announc.">
        <title>Draft genome sequence of the ascomycete Phaeoacremonium aleophilum strain UCR-PA7, a causal agent of the esca disease complex in grapevines.</title>
        <authorList>
            <person name="Blanco-Ulate B."/>
            <person name="Rolshausen P."/>
            <person name="Cantu D."/>
        </authorList>
    </citation>
    <scope>NUCLEOTIDE SEQUENCE [LARGE SCALE GENOMIC DNA]</scope>
    <source>
        <strain evidence="11">UCR-PA7</strain>
    </source>
</reference>
<evidence type="ECO:0000313" key="10">
    <source>
        <dbReference type="EMBL" id="EOO02116.1"/>
    </source>
</evidence>
<evidence type="ECO:0000256" key="1">
    <source>
        <dbReference type="ARBA" id="ARBA00007747"/>
    </source>
</evidence>
<proteinExistence type="inferred from homology"/>
<evidence type="ECO:0000256" key="7">
    <source>
        <dbReference type="SAM" id="MobiDB-lite"/>
    </source>
</evidence>
<dbReference type="SUPFAM" id="SSF54928">
    <property type="entry name" value="RNA-binding domain, RBD"/>
    <property type="match status" value="2"/>
</dbReference>
<comment type="similarity">
    <text evidence="1">Belongs to the HTATSF1 family.</text>
</comment>
<keyword evidence="11" id="KW-1185">Reference proteome</keyword>
<dbReference type="AlphaFoldDB" id="R8BRZ7"/>
<dbReference type="Pfam" id="PF00076">
    <property type="entry name" value="RRM_1"/>
    <property type="match status" value="2"/>
</dbReference>
<keyword evidence="2" id="KW-0507">mRNA processing</keyword>
<evidence type="ECO:0000256" key="3">
    <source>
        <dbReference type="ARBA" id="ARBA00022737"/>
    </source>
</evidence>